<dbReference type="AlphaFoldDB" id="B4NPM9"/>
<keyword evidence="3" id="KW-0539">Nucleus</keyword>
<dbReference type="InParanoid" id="B4NPM9"/>
<dbReference type="InterPro" id="IPR024679">
    <property type="entry name" value="Ipi1_N"/>
</dbReference>
<sequence>MGGHHKKNLRAEKAKVKLKGAKLPKGLNVTKTDFKVRKIEIREQLRESLVNEKGQRQLNLKETLSRLKHHSSKYKSEALRNVRDSIKSGQAEHLIGHLGELLQGIASGSLDIEHATRLESFKALDSLMEALSPEAVAPFFHILSSYLRCAMTHIQPAIQEDSLLMLDVLLERVPPKLLAEKSSYIIIGNFIDMISRSRHDQEKSNRLLTLNLGQGKESTIKWRTKVMLRLEQILKTLKEDDSHVTHNSSLNKLIHYDDHKPQYYNVLSPFRVDIRELYAICQEKNVKGKSLQLQRYVEQLMPLIQDNWLEVRPQQQQQQQKDQQQHHHQLLLSMDAAASLSVLVNLMTQLWSLIHQYESTNNTQELSKWLVENYSKKFLNNFLENDASNFPYHQMPEVKKKSGKSSLIGGEYCYQQNLSLIYLTCKFLPQPNQAKLFKNLINYLHITLSHLKTLNPFEQLQVVEALRCILLDLDFDLLDLVPQELKDLLSFSMEAYEQQGFTTREGVANRMLSLLSEVIQQERLYRKFGGNEKFVNFLNYLPQLLMKPSINEGTLRAMATLSRQMNSTFLNALIVSAPQILQNLEKLQIAGGGQIKYENQTRILNFFYYAKQLEGNGDQLRTILAEVQTKNQIDQELMSYFQSLITYN</sequence>
<dbReference type="Proteomes" id="UP000007798">
    <property type="component" value="Unassembled WGS sequence"/>
</dbReference>
<dbReference type="KEGG" id="dwi:6652918"/>
<reference evidence="5 6" key="1">
    <citation type="journal article" date="2007" name="Nature">
        <title>Evolution of genes and genomes on the Drosophila phylogeny.</title>
        <authorList>
            <consortium name="Drosophila 12 Genomes Consortium"/>
            <person name="Clark A.G."/>
            <person name="Eisen M.B."/>
            <person name="Smith D.R."/>
            <person name="Bergman C.M."/>
            <person name="Oliver B."/>
            <person name="Markow T.A."/>
            <person name="Kaufman T.C."/>
            <person name="Kellis M."/>
            <person name="Gelbart W."/>
            <person name="Iyer V.N."/>
            <person name="Pollard D.A."/>
            <person name="Sackton T.B."/>
            <person name="Larracuente A.M."/>
            <person name="Singh N.D."/>
            <person name="Abad J.P."/>
            <person name="Abt D.N."/>
            <person name="Adryan B."/>
            <person name="Aguade M."/>
            <person name="Akashi H."/>
            <person name="Anderson W.W."/>
            <person name="Aquadro C.F."/>
            <person name="Ardell D.H."/>
            <person name="Arguello R."/>
            <person name="Artieri C.G."/>
            <person name="Barbash D.A."/>
            <person name="Barker D."/>
            <person name="Barsanti P."/>
            <person name="Batterham P."/>
            <person name="Batzoglou S."/>
            <person name="Begun D."/>
            <person name="Bhutkar A."/>
            <person name="Blanco E."/>
            <person name="Bosak S.A."/>
            <person name="Bradley R.K."/>
            <person name="Brand A.D."/>
            <person name="Brent M.R."/>
            <person name="Brooks A.N."/>
            <person name="Brown R.H."/>
            <person name="Butlin R.K."/>
            <person name="Caggese C."/>
            <person name="Calvi B.R."/>
            <person name="Bernardo de Carvalho A."/>
            <person name="Caspi A."/>
            <person name="Castrezana S."/>
            <person name="Celniker S.E."/>
            <person name="Chang J.L."/>
            <person name="Chapple C."/>
            <person name="Chatterji S."/>
            <person name="Chinwalla A."/>
            <person name="Civetta A."/>
            <person name="Clifton S.W."/>
            <person name="Comeron J.M."/>
            <person name="Costello J.C."/>
            <person name="Coyne J.A."/>
            <person name="Daub J."/>
            <person name="David R.G."/>
            <person name="Delcher A.L."/>
            <person name="Delehaunty K."/>
            <person name="Do C.B."/>
            <person name="Ebling H."/>
            <person name="Edwards K."/>
            <person name="Eickbush T."/>
            <person name="Evans J.D."/>
            <person name="Filipski A."/>
            <person name="Findeiss S."/>
            <person name="Freyhult E."/>
            <person name="Fulton L."/>
            <person name="Fulton R."/>
            <person name="Garcia A.C."/>
            <person name="Gardiner A."/>
            <person name="Garfield D.A."/>
            <person name="Garvin B.E."/>
            <person name="Gibson G."/>
            <person name="Gilbert D."/>
            <person name="Gnerre S."/>
            <person name="Godfrey J."/>
            <person name="Good R."/>
            <person name="Gotea V."/>
            <person name="Gravely B."/>
            <person name="Greenberg A.J."/>
            <person name="Griffiths-Jones S."/>
            <person name="Gross S."/>
            <person name="Guigo R."/>
            <person name="Gustafson E.A."/>
            <person name="Haerty W."/>
            <person name="Hahn M.W."/>
            <person name="Halligan D.L."/>
            <person name="Halpern A.L."/>
            <person name="Halter G.M."/>
            <person name="Han M.V."/>
            <person name="Heger A."/>
            <person name="Hillier L."/>
            <person name="Hinrichs A.S."/>
            <person name="Holmes I."/>
            <person name="Hoskins R.A."/>
            <person name="Hubisz M.J."/>
            <person name="Hultmark D."/>
            <person name="Huntley M.A."/>
            <person name="Jaffe D.B."/>
            <person name="Jagadeeshan S."/>
            <person name="Jeck W.R."/>
            <person name="Johnson J."/>
            <person name="Jones C.D."/>
            <person name="Jordan W.C."/>
            <person name="Karpen G.H."/>
            <person name="Kataoka E."/>
            <person name="Keightley P.D."/>
            <person name="Kheradpour P."/>
            <person name="Kirkness E.F."/>
            <person name="Koerich L.B."/>
            <person name="Kristiansen K."/>
            <person name="Kudrna D."/>
            <person name="Kulathinal R.J."/>
            <person name="Kumar S."/>
            <person name="Kwok R."/>
            <person name="Lander E."/>
            <person name="Langley C.H."/>
            <person name="Lapoint R."/>
            <person name="Lazzaro B.P."/>
            <person name="Lee S.J."/>
            <person name="Levesque L."/>
            <person name="Li R."/>
            <person name="Lin C.F."/>
            <person name="Lin M.F."/>
            <person name="Lindblad-Toh K."/>
            <person name="Llopart A."/>
            <person name="Long M."/>
            <person name="Low L."/>
            <person name="Lozovsky E."/>
            <person name="Lu J."/>
            <person name="Luo M."/>
            <person name="Machado C.A."/>
            <person name="Makalowski W."/>
            <person name="Marzo M."/>
            <person name="Matsuda M."/>
            <person name="Matzkin L."/>
            <person name="McAllister B."/>
            <person name="McBride C.S."/>
            <person name="McKernan B."/>
            <person name="McKernan K."/>
            <person name="Mendez-Lago M."/>
            <person name="Minx P."/>
            <person name="Mollenhauer M.U."/>
            <person name="Montooth K."/>
            <person name="Mount S.M."/>
            <person name="Mu X."/>
            <person name="Myers E."/>
            <person name="Negre B."/>
            <person name="Newfeld S."/>
            <person name="Nielsen R."/>
            <person name="Noor M.A."/>
            <person name="O'Grady P."/>
            <person name="Pachter L."/>
            <person name="Papaceit M."/>
            <person name="Parisi M.J."/>
            <person name="Parisi M."/>
            <person name="Parts L."/>
            <person name="Pedersen J.S."/>
            <person name="Pesole G."/>
            <person name="Phillippy A.M."/>
            <person name="Ponting C.P."/>
            <person name="Pop M."/>
            <person name="Porcelli D."/>
            <person name="Powell J.R."/>
            <person name="Prohaska S."/>
            <person name="Pruitt K."/>
            <person name="Puig M."/>
            <person name="Quesneville H."/>
            <person name="Ram K.R."/>
            <person name="Rand D."/>
            <person name="Rasmussen M.D."/>
            <person name="Reed L.K."/>
            <person name="Reenan R."/>
            <person name="Reily A."/>
            <person name="Remington K.A."/>
            <person name="Rieger T.T."/>
            <person name="Ritchie M.G."/>
            <person name="Robin C."/>
            <person name="Rogers Y.H."/>
            <person name="Rohde C."/>
            <person name="Rozas J."/>
            <person name="Rubenfield M.J."/>
            <person name="Ruiz A."/>
            <person name="Russo S."/>
            <person name="Salzberg S.L."/>
            <person name="Sanchez-Gracia A."/>
            <person name="Saranga D.J."/>
            <person name="Sato H."/>
            <person name="Schaeffer S.W."/>
            <person name="Schatz M.C."/>
            <person name="Schlenke T."/>
            <person name="Schwartz R."/>
            <person name="Segarra C."/>
            <person name="Singh R.S."/>
            <person name="Sirot L."/>
            <person name="Sirota M."/>
            <person name="Sisneros N.B."/>
            <person name="Smith C.D."/>
            <person name="Smith T.F."/>
            <person name="Spieth J."/>
            <person name="Stage D.E."/>
            <person name="Stark A."/>
            <person name="Stephan W."/>
            <person name="Strausberg R.L."/>
            <person name="Strempel S."/>
            <person name="Sturgill D."/>
            <person name="Sutton G."/>
            <person name="Sutton G.G."/>
            <person name="Tao W."/>
            <person name="Teichmann S."/>
            <person name="Tobari Y.N."/>
            <person name="Tomimura Y."/>
            <person name="Tsolas J.M."/>
            <person name="Valente V.L."/>
            <person name="Venter E."/>
            <person name="Venter J.C."/>
            <person name="Vicario S."/>
            <person name="Vieira F.G."/>
            <person name="Vilella A.J."/>
            <person name="Villasante A."/>
            <person name="Walenz B."/>
            <person name="Wang J."/>
            <person name="Wasserman M."/>
            <person name="Watts T."/>
            <person name="Wilson D."/>
            <person name="Wilson R.K."/>
            <person name="Wing R.A."/>
            <person name="Wolfner M.F."/>
            <person name="Wong A."/>
            <person name="Wong G.K."/>
            <person name="Wu C.I."/>
            <person name="Wu G."/>
            <person name="Yamamoto D."/>
            <person name="Yang H.P."/>
            <person name="Yang S.P."/>
            <person name="Yorke J.A."/>
            <person name="Yoshida K."/>
            <person name="Zdobnov E."/>
            <person name="Zhang P."/>
            <person name="Zhang Y."/>
            <person name="Zimin A.V."/>
            <person name="Baldwin J."/>
            <person name="Abdouelleil A."/>
            <person name="Abdulkadir J."/>
            <person name="Abebe A."/>
            <person name="Abera B."/>
            <person name="Abreu J."/>
            <person name="Acer S.C."/>
            <person name="Aftuck L."/>
            <person name="Alexander A."/>
            <person name="An P."/>
            <person name="Anderson E."/>
            <person name="Anderson S."/>
            <person name="Arachi H."/>
            <person name="Azer M."/>
            <person name="Bachantsang P."/>
            <person name="Barry A."/>
            <person name="Bayul T."/>
            <person name="Berlin A."/>
            <person name="Bessette D."/>
            <person name="Bloom T."/>
            <person name="Blye J."/>
            <person name="Boguslavskiy L."/>
            <person name="Bonnet C."/>
            <person name="Boukhgalter B."/>
            <person name="Bourzgui I."/>
            <person name="Brown A."/>
            <person name="Cahill P."/>
            <person name="Channer S."/>
            <person name="Cheshatsang Y."/>
            <person name="Chuda L."/>
            <person name="Citroen M."/>
            <person name="Collymore A."/>
            <person name="Cooke P."/>
            <person name="Costello M."/>
            <person name="D'Aco K."/>
            <person name="Daza R."/>
            <person name="De Haan G."/>
            <person name="DeGray S."/>
            <person name="DeMaso C."/>
            <person name="Dhargay N."/>
            <person name="Dooley K."/>
            <person name="Dooley E."/>
            <person name="Doricent M."/>
            <person name="Dorje P."/>
            <person name="Dorjee K."/>
            <person name="Dupes A."/>
            <person name="Elong R."/>
            <person name="Falk J."/>
            <person name="Farina A."/>
            <person name="Faro S."/>
            <person name="Ferguson D."/>
            <person name="Fisher S."/>
            <person name="Foley C.D."/>
            <person name="Franke A."/>
            <person name="Friedrich D."/>
            <person name="Gadbois L."/>
            <person name="Gearin G."/>
            <person name="Gearin C.R."/>
            <person name="Giannoukos G."/>
            <person name="Goode T."/>
            <person name="Graham J."/>
            <person name="Grandbois E."/>
            <person name="Grewal S."/>
            <person name="Gyaltsen K."/>
            <person name="Hafez N."/>
            <person name="Hagos B."/>
            <person name="Hall J."/>
            <person name="Henson C."/>
            <person name="Hollinger A."/>
            <person name="Honan T."/>
            <person name="Huard M.D."/>
            <person name="Hughes L."/>
            <person name="Hurhula B."/>
            <person name="Husby M.E."/>
            <person name="Kamat A."/>
            <person name="Kanga B."/>
            <person name="Kashin S."/>
            <person name="Khazanovich D."/>
            <person name="Kisner P."/>
            <person name="Lance K."/>
            <person name="Lara M."/>
            <person name="Lee W."/>
            <person name="Lennon N."/>
            <person name="Letendre F."/>
            <person name="LeVine R."/>
            <person name="Lipovsky A."/>
            <person name="Liu X."/>
            <person name="Liu J."/>
            <person name="Liu S."/>
            <person name="Lokyitsang T."/>
            <person name="Lokyitsang Y."/>
            <person name="Lubonja R."/>
            <person name="Lui A."/>
            <person name="MacDonald P."/>
            <person name="Magnisalis V."/>
            <person name="Maru K."/>
            <person name="Matthews C."/>
            <person name="McCusker W."/>
            <person name="McDonough S."/>
            <person name="Mehta T."/>
            <person name="Meldrim J."/>
            <person name="Meneus L."/>
            <person name="Mihai O."/>
            <person name="Mihalev A."/>
            <person name="Mihova T."/>
            <person name="Mittelman R."/>
            <person name="Mlenga V."/>
            <person name="Montmayeur A."/>
            <person name="Mulrain L."/>
            <person name="Navidi A."/>
            <person name="Naylor J."/>
            <person name="Negash T."/>
            <person name="Nguyen T."/>
            <person name="Nguyen N."/>
            <person name="Nicol R."/>
            <person name="Norbu C."/>
            <person name="Norbu N."/>
            <person name="Novod N."/>
            <person name="O'Neill B."/>
            <person name="Osman S."/>
            <person name="Markiewicz E."/>
            <person name="Oyono O.L."/>
            <person name="Patti C."/>
            <person name="Phunkhang P."/>
            <person name="Pierre F."/>
            <person name="Priest M."/>
            <person name="Raghuraman S."/>
            <person name="Rege F."/>
            <person name="Reyes R."/>
            <person name="Rise C."/>
            <person name="Rogov P."/>
            <person name="Ross K."/>
            <person name="Ryan E."/>
            <person name="Settipalli S."/>
            <person name="Shea T."/>
            <person name="Sherpa N."/>
            <person name="Shi L."/>
            <person name="Shih D."/>
            <person name="Sparrow T."/>
            <person name="Spaulding J."/>
            <person name="Stalker J."/>
            <person name="Stange-Thomann N."/>
            <person name="Stavropoulos S."/>
            <person name="Stone C."/>
            <person name="Strader C."/>
            <person name="Tesfaye S."/>
            <person name="Thomson T."/>
            <person name="Thoulutsang Y."/>
            <person name="Thoulutsang D."/>
            <person name="Topham K."/>
            <person name="Topping I."/>
            <person name="Tsamla T."/>
            <person name="Vassiliev H."/>
            <person name="Vo A."/>
            <person name="Wangchuk T."/>
            <person name="Wangdi T."/>
            <person name="Weiand M."/>
            <person name="Wilkinson J."/>
            <person name="Wilson A."/>
            <person name="Yadav S."/>
            <person name="Young G."/>
            <person name="Yu Q."/>
            <person name="Zembek L."/>
            <person name="Zhong D."/>
            <person name="Zimmer A."/>
            <person name="Zwirko Z."/>
            <person name="Jaffe D.B."/>
            <person name="Alvarez P."/>
            <person name="Brockman W."/>
            <person name="Butler J."/>
            <person name="Chin C."/>
            <person name="Gnerre S."/>
            <person name="Grabherr M."/>
            <person name="Kleber M."/>
            <person name="Mauceli E."/>
            <person name="MacCallum I."/>
        </authorList>
    </citation>
    <scope>NUCLEOTIDE SEQUENCE [LARGE SCALE GENOMIC DNA]</scope>
    <source>
        <strain evidence="6">Tucson 14030-0811.24</strain>
    </source>
</reference>
<evidence type="ECO:0000313" key="6">
    <source>
        <dbReference type="Proteomes" id="UP000007798"/>
    </source>
</evidence>
<evidence type="ECO:0000256" key="1">
    <source>
        <dbReference type="ARBA" id="ARBA00004123"/>
    </source>
</evidence>
<name>B4NPM9_DROWI</name>
<keyword evidence="6" id="KW-1185">Reference proteome</keyword>
<dbReference type="OrthoDB" id="361362at2759"/>
<evidence type="ECO:0000313" key="5">
    <source>
        <dbReference type="EMBL" id="EDW86469.1"/>
    </source>
</evidence>
<dbReference type="eggNOG" id="KOG2149">
    <property type="taxonomic scope" value="Eukaryota"/>
</dbReference>
<dbReference type="OMA" id="WLEVRPQ"/>
<proteinExistence type="inferred from homology"/>
<evidence type="ECO:0000259" key="4">
    <source>
        <dbReference type="Pfam" id="PF12333"/>
    </source>
</evidence>
<dbReference type="PANTHER" id="PTHR16056:SF2">
    <property type="entry name" value="TESTIS-EXPRESSED PROTEIN 10"/>
    <property type="match status" value="1"/>
</dbReference>
<comment type="similarity">
    <text evidence="2">Belongs to the IPI1/TEX10 family.</text>
</comment>
<organism evidence="5 6">
    <name type="scientific">Drosophila willistoni</name>
    <name type="common">Fruit fly</name>
    <dbReference type="NCBI Taxonomy" id="7260"/>
    <lineage>
        <taxon>Eukaryota</taxon>
        <taxon>Metazoa</taxon>
        <taxon>Ecdysozoa</taxon>
        <taxon>Arthropoda</taxon>
        <taxon>Hexapoda</taxon>
        <taxon>Insecta</taxon>
        <taxon>Pterygota</taxon>
        <taxon>Neoptera</taxon>
        <taxon>Endopterygota</taxon>
        <taxon>Diptera</taxon>
        <taxon>Brachycera</taxon>
        <taxon>Muscomorpha</taxon>
        <taxon>Ephydroidea</taxon>
        <taxon>Drosophilidae</taxon>
        <taxon>Drosophila</taxon>
        <taxon>Sophophora</taxon>
    </lineage>
</organism>
<dbReference type="STRING" id="7260.B4NPM9"/>
<dbReference type="PANTHER" id="PTHR16056">
    <property type="entry name" value="REGULATOR OF MICROTUBULE DYNAMICS PROTEIN"/>
    <property type="match status" value="1"/>
</dbReference>
<dbReference type="FunCoup" id="B4NPM9">
    <property type="interactions" value="641"/>
</dbReference>
<dbReference type="PhylomeDB" id="B4NPM9"/>
<gene>
    <name evidence="5" type="primary">Dwil\GK14830</name>
    <name evidence="5" type="ORF">Dwil_GK14830</name>
</gene>
<dbReference type="InterPro" id="IPR016024">
    <property type="entry name" value="ARM-type_fold"/>
</dbReference>
<dbReference type="Pfam" id="PF12333">
    <property type="entry name" value="Ipi1_N"/>
    <property type="match status" value="1"/>
</dbReference>
<evidence type="ECO:0000256" key="3">
    <source>
        <dbReference type="ARBA" id="ARBA00023242"/>
    </source>
</evidence>
<dbReference type="EMBL" id="CH964291">
    <property type="protein sequence ID" value="EDW86469.1"/>
    <property type="molecule type" value="Genomic_DNA"/>
</dbReference>
<protein>
    <recommendedName>
        <fullName evidence="4">Pre-rRNA-processing protein Ipi1 N-terminal domain-containing protein</fullName>
    </recommendedName>
</protein>
<evidence type="ECO:0000256" key="2">
    <source>
        <dbReference type="ARBA" id="ARBA00006427"/>
    </source>
</evidence>
<dbReference type="GO" id="GO:0071339">
    <property type="term" value="C:MLL1 complex"/>
    <property type="evidence" value="ECO:0007669"/>
    <property type="project" value="TreeGrafter"/>
</dbReference>
<comment type="subcellular location">
    <subcellularLocation>
        <location evidence="1">Nucleus</location>
    </subcellularLocation>
</comment>
<dbReference type="SUPFAM" id="SSF48371">
    <property type="entry name" value="ARM repeat"/>
    <property type="match status" value="1"/>
</dbReference>
<feature type="domain" description="Pre-rRNA-processing protein Ipi1 N-terminal" evidence="4">
    <location>
        <begin position="135"/>
        <end position="234"/>
    </location>
</feature>
<dbReference type="Gene3D" id="1.25.10.10">
    <property type="entry name" value="Leucine-rich Repeat Variant"/>
    <property type="match status" value="1"/>
</dbReference>
<dbReference type="HOGENOM" id="CLU_014208_1_0_1"/>
<accession>B4NPM9</accession>
<dbReference type="InterPro" id="IPR011989">
    <property type="entry name" value="ARM-like"/>
</dbReference>